<reference evidence="4 5" key="1">
    <citation type="submission" date="2015-01" db="EMBL/GenBank/DDBJ databases">
        <title>The Genome Sequence of Exophiala xenobiotica CBS118157.</title>
        <authorList>
            <consortium name="The Broad Institute Genomics Platform"/>
            <person name="Cuomo C."/>
            <person name="de Hoog S."/>
            <person name="Gorbushina A."/>
            <person name="Stielow B."/>
            <person name="Teixiera M."/>
            <person name="Abouelleil A."/>
            <person name="Chapman S.B."/>
            <person name="Priest M."/>
            <person name="Young S.K."/>
            <person name="Wortman J."/>
            <person name="Nusbaum C."/>
            <person name="Birren B."/>
        </authorList>
    </citation>
    <scope>NUCLEOTIDE SEQUENCE [LARGE SCALE GENOMIC DNA]</scope>
    <source>
        <strain evidence="4 5">CBS 118157</strain>
    </source>
</reference>
<evidence type="ECO:0000313" key="4">
    <source>
        <dbReference type="EMBL" id="KIW51636.1"/>
    </source>
</evidence>
<dbReference type="Pfam" id="PF04082">
    <property type="entry name" value="Fungal_trans"/>
    <property type="match status" value="1"/>
</dbReference>
<dbReference type="CDD" id="cd12148">
    <property type="entry name" value="fungal_TF_MHR"/>
    <property type="match status" value="1"/>
</dbReference>
<dbReference type="STRING" id="348802.A0A0D2BHB6"/>
<dbReference type="GO" id="GO:0006351">
    <property type="term" value="P:DNA-templated transcription"/>
    <property type="evidence" value="ECO:0007669"/>
    <property type="project" value="InterPro"/>
</dbReference>
<sequence length="460" mass="52143">MRGEGSAVGHGPEKDHPDYAESTTNIRRVIDSDNLPQELTYAPLVAGLSRPSPSSSHDPPSLSQVEVDRDLSELEPEPDPSICILPEYIDNLRGNVGSQDQQYLWLKGALTLPDDHLRSPLVDCFVEYVHPTMPVVDLREFLGALHDCGNSSRPRISCLLFQAVMFSAVSYADLTILLNAGFASRRAARKLFHERAKLLYDLDVEQRPLVQVQALALLSHCTRLPGQIKEGWHWLGIAISVAFSLGLHQTRSGSPGDQPVSRQARRIWWTLYVRDRQQAQYLSRPMRIRDDEFDTPPLTLEDFDLENLEELHLPHLPFTSRKTLRRSIQTNQTMIFIKMTELYFHINGVLTTHFSILSWKKSVAASEQLYSTSPTAWMMRRMRPEADIEGQHSRLTRWFAGLPPNCRYRAPSPAEIARTGGGSLLGHLTLLHIAFHNTISTLHRFRAIPPHQASTFTLRE</sequence>
<dbReference type="Proteomes" id="UP000054342">
    <property type="component" value="Unassembled WGS sequence"/>
</dbReference>
<dbReference type="EMBL" id="KN847322">
    <property type="protein sequence ID" value="KIW51636.1"/>
    <property type="molecule type" value="Genomic_DNA"/>
</dbReference>
<dbReference type="PANTHER" id="PTHR47425">
    <property type="entry name" value="FARB-RELATED"/>
    <property type="match status" value="1"/>
</dbReference>
<feature type="region of interest" description="Disordered" evidence="2">
    <location>
        <begin position="1"/>
        <end position="76"/>
    </location>
</feature>
<protein>
    <recommendedName>
        <fullName evidence="3">Xylanolytic transcriptional activator regulatory domain-containing protein</fullName>
    </recommendedName>
</protein>
<evidence type="ECO:0000256" key="1">
    <source>
        <dbReference type="ARBA" id="ARBA00023242"/>
    </source>
</evidence>
<feature type="domain" description="Xylanolytic transcriptional activator regulatory" evidence="3">
    <location>
        <begin position="231"/>
        <end position="303"/>
    </location>
</feature>
<dbReference type="SMART" id="SM00906">
    <property type="entry name" value="Fungal_trans"/>
    <property type="match status" value="1"/>
</dbReference>
<evidence type="ECO:0000256" key="2">
    <source>
        <dbReference type="SAM" id="MobiDB-lite"/>
    </source>
</evidence>
<dbReference type="InterPro" id="IPR007219">
    <property type="entry name" value="XnlR_reg_dom"/>
</dbReference>
<keyword evidence="5" id="KW-1185">Reference proteome</keyword>
<dbReference type="GeneID" id="25332248"/>
<dbReference type="GO" id="GO:0003677">
    <property type="term" value="F:DNA binding"/>
    <property type="evidence" value="ECO:0007669"/>
    <property type="project" value="InterPro"/>
</dbReference>
<feature type="compositionally biased region" description="Low complexity" evidence="2">
    <location>
        <begin position="49"/>
        <end position="63"/>
    </location>
</feature>
<dbReference type="GO" id="GO:0008270">
    <property type="term" value="F:zinc ion binding"/>
    <property type="evidence" value="ECO:0007669"/>
    <property type="project" value="InterPro"/>
</dbReference>
<keyword evidence="1" id="KW-0539">Nucleus</keyword>
<gene>
    <name evidence="4" type="ORF">PV05_10340</name>
</gene>
<evidence type="ECO:0000313" key="5">
    <source>
        <dbReference type="Proteomes" id="UP000054342"/>
    </source>
</evidence>
<dbReference type="InterPro" id="IPR052761">
    <property type="entry name" value="Fungal_Detox/Toxin_TFs"/>
</dbReference>
<dbReference type="HOGENOM" id="CLU_594516_0_0_1"/>
<dbReference type="PANTHER" id="PTHR47425:SF2">
    <property type="entry name" value="FARB-RELATED"/>
    <property type="match status" value="1"/>
</dbReference>
<dbReference type="AlphaFoldDB" id="A0A0D2BHB6"/>
<name>A0A0D2BHB6_9EURO</name>
<dbReference type="OrthoDB" id="4161332at2759"/>
<evidence type="ECO:0000259" key="3">
    <source>
        <dbReference type="SMART" id="SM00906"/>
    </source>
</evidence>
<proteinExistence type="predicted"/>
<organism evidence="4 5">
    <name type="scientific">Exophiala xenobiotica</name>
    <dbReference type="NCBI Taxonomy" id="348802"/>
    <lineage>
        <taxon>Eukaryota</taxon>
        <taxon>Fungi</taxon>
        <taxon>Dikarya</taxon>
        <taxon>Ascomycota</taxon>
        <taxon>Pezizomycotina</taxon>
        <taxon>Eurotiomycetes</taxon>
        <taxon>Chaetothyriomycetidae</taxon>
        <taxon>Chaetothyriales</taxon>
        <taxon>Herpotrichiellaceae</taxon>
        <taxon>Exophiala</taxon>
    </lineage>
</organism>
<accession>A0A0D2BHB6</accession>
<dbReference type="RefSeq" id="XP_013312220.1">
    <property type="nucleotide sequence ID" value="XM_013456766.1"/>
</dbReference>